<dbReference type="AlphaFoldDB" id="A0A392V786"/>
<evidence type="ECO:0000313" key="2">
    <source>
        <dbReference type="Proteomes" id="UP000265520"/>
    </source>
</evidence>
<sequence length="38" mass="4282">MSGETKRPSDLKNKDTEAILAAERLAFTTASQRDRNKM</sequence>
<dbReference type="Proteomes" id="UP000265520">
    <property type="component" value="Unassembled WGS sequence"/>
</dbReference>
<proteinExistence type="predicted"/>
<organism evidence="1 2">
    <name type="scientific">Trifolium medium</name>
    <dbReference type="NCBI Taxonomy" id="97028"/>
    <lineage>
        <taxon>Eukaryota</taxon>
        <taxon>Viridiplantae</taxon>
        <taxon>Streptophyta</taxon>
        <taxon>Embryophyta</taxon>
        <taxon>Tracheophyta</taxon>
        <taxon>Spermatophyta</taxon>
        <taxon>Magnoliopsida</taxon>
        <taxon>eudicotyledons</taxon>
        <taxon>Gunneridae</taxon>
        <taxon>Pentapetalae</taxon>
        <taxon>rosids</taxon>
        <taxon>fabids</taxon>
        <taxon>Fabales</taxon>
        <taxon>Fabaceae</taxon>
        <taxon>Papilionoideae</taxon>
        <taxon>50 kb inversion clade</taxon>
        <taxon>NPAAA clade</taxon>
        <taxon>Hologalegina</taxon>
        <taxon>IRL clade</taxon>
        <taxon>Trifolieae</taxon>
        <taxon>Trifolium</taxon>
    </lineage>
</organism>
<protein>
    <submittedName>
        <fullName evidence="1">Uncharacterized protein</fullName>
    </submittedName>
</protein>
<keyword evidence="2" id="KW-1185">Reference proteome</keyword>
<evidence type="ECO:0000313" key="1">
    <source>
        <dbReference type="EMBL" id="MCI83129.1"/>
    </source>
</evidence>
<reference evidence="1 2" key="1">
    <citation type="journal article" date="2018" name="Front. Plant Sci.">
        <title>Red Clover (Trifolium pratense) and Zigzag Clover (T. medium) - A Picture of Genomic Similarities and Differences.</title>
        <authorList>
            <person name="Dluhosova J."/>
            <person name="Istvanek J."/>
            <person name="Nedelnik J."/>
            <person name="Repkova J."/>
        </authorList>
    </citation>
    <scope>NUCLEOTIDE SEQUENCE [LARGE SCALE GENOMIC DNA]</scope>
    <source>
        <strain evidence="2">cv. 10/8</strain>
        <tissue evidence="1">Leaf</tissue>
    </source>
</reference>
<name>A0A392V786_9FABA</name>
<dbReference type="EMBL" id="LXQA011059668">
    <property type="protein sequence ID" value="MCI83129.1"/>
    <property type="molecule type" value="Genomic_DNA"/>
</dbReference>
<accession>A0A392V786</accession>
<comment type="caution">
    <text evidence="1">The sequence shown here is derived from an EMBL/GenBank/DDBJ whole genome shotgun (WGS) entry which is preliminary data.</text>
</comment>
<feature type="non-terminal residue" evidence="1">
    <location>
        <position position="38"/>
    </location>
</feature>